<reference evidence="1 2" key="1">
    <citation type="submission" date="2016-10" db="EMBL/GenBank/DDBJ databases">
        <authorList>
            <person name="de Groot N.N."/>
        </authorList>
    </citation>
    <scope>NUCLEOTIDE SEQUENCE [LARGE SCALE GENOMIC DNA]</scope>
    <source>
        <strain evidence="1 2">LMG 18387</strain>
    </source>
</reference>
<evidence type="ECO:0000313" key="2">
    <source>
        <dbReference type="Proteomes" id="UP000198606"/>
    </source>
</evidence>
<name>A0A1G7XRR8_9GAMM</name>
<gene>
    <name evidence="1" type="ORF">SAMN05216588_101229</name>
</gene>
<organism evidence="1 2">
    <name type="scientific">Phytopseudomonas flavescens</name>
    <dbReference type="NCBI Taxonomy" id="29435"/>
    <lineage>
        <taxon>Bacteria</taxon>
        <taxon>Pseudomonadati</taxon>
        <taxon>Pseudomonadota</taxon>
        <taxon>Gammaproteobacteria</taxon>
        <taxon>Pseudomonadales</taxon>
        <taxon>Pseudomonadaceae</taxon>
        <taxon>Phytopseudomonas</taxon>
    </lineage>
</organism>
<dbReference type="RefSeq" id="WP_167359691.1">
    <property type="nucleotide sequence ID" value="NZ_FNDG01000001.1"/>
</dbReference>
<dbReference type="EMBL" id="FNDG01000001">
    <property type="protein sequence ID" value="SDG86410.1"/>
    <property type="molecule type" value="Genomic_DNA"/>
</dbReference>
<dbReference type="STRING" id="29435.SAMN05216588_101229"/>
<evidence type="ECO:0008006" key="3">
    <source>
        <dbReference type="Google" id="ProtNLM"/>
    </source>
</evidence>
<accession>A0A1G7XRR8</accession>
<sequence length="57" mass="6940">MFPPVKENEIKARFDDETLDRILEQCRKQRKRRAVLIREIVERWLDEEERKAISNAA</sequence>
<evidence type="ECO:0000313" key="1">
    <source>
        <dbReference type="EMBL" id="SDG86410.1"/>
    </source>
</evidence>
<dbReference type="AlphaFoldDB" id="A0A1G7XRR8"/>
<protein>
    <recommendedName>
        <fullName evidence="3">Ribbon-helix-helix protein, copG family</fullName>
    </recommendedName>
</protein>
<dbReference type="Proteomes" id="UP000198606">
    <property type="component" value="Unassembled WGS sequence"/>
</dbReference>
<proteinExistence type="predicted"/>